<feature type="domain" description="Flagellar M-ring N-terminal" evidence="13">
    <location>
        <begin position="46"/>
        <end position="220"/>
    </location>
</feature>
<dbReference type="RefSeq" id="WP_104122306.1">
    <property type="nucleotide sequence ID" value="NZ_PRKW01000006.1"/>
</dbReference>
<dbReference type="GO" id="GO:0009431">
    <property type="term" value="C:bacterial-type flagellum basal body, MS ring"/>
    <property type="evidence" value="ECO:0007669"/>
    <property type="project" value="InterPro"/>
</dbReference>
<dbReference type="AlphaFoldDB" id="A0A2S5IUB2"/>
<dbReference type="NCBIfam" id="TIGR00206">
    <property type="entry name" value="fliF"/>
    <property type="match status" value="1"/>
</dbReference>
<dbReference type="GO" id="GO:0005886">
    <property type="term" value="C:plasma membrane"/>
    <property type="evidence" value="ECO:0007669"/>
    <property type="project" value="UniProtKB-SubCell"/>
</dbReference>
<evidence type="ECO:0000256" key="5">
    <source>
        <dbReference type="ARBA" id="ARBA00022692"/>
    </source>
</evidence>
<keyword evidence="6 12" id="KW-1133">Transmembrane helix</keyword>
<dbReference type="InterPro" id="IPR013556">
    <property type="entry name" value="Flag_M-ring_C"/>
</dbReference>
<evidence type="ECO:0000313" key="16">
    <source>
        <dbReference type="Proteomes" id="UP000239297"/>
    </source>
</evidence>
<name>A0A2S5IUB2_9MICC</name>
<keyword evidence="5 12" id="KW-0812">Transmembrane</keyword>
<keyword evidence="15" id="KW-0969">Cilium</keyword>
<feature type="coiled-coil region" evidence="10">
    <location>
        <begin position="500"/>
        <end position="527"/>
    </location>
</feature>
<dbReference type="GO" id="GO:0071973">
    <property type="term" value="P:bacterial-type flagellum-dependent cell motility"/>
    <property type="evidence" value="ECO:0007669"/>
    <property type="project" value="InterPro"/>
</dbReference>
<dbReference type="PANTHER" id="PTHR30046:SF0">
    <property type="entry name" value="FLAGELLAR M-RING PROTEIN"/>
    <property type="match status" value="1"/>
</dbReference>
<evidence type="ECO:0000259" key="13">
    <source>
        <dbReference type="Pfam" id="PF01514"/>
    </source>
</evidence>
<dbReference type="Pfam" id="PF01514">
    <property type="entry name" value="YscJ_FliF"/>
    <property type="match status" value="1"/>
</dbReference>
<evidence type="ECO:0000256" key="7">
    <source>
        <dbReference type="ARBA" id="ARBA00023136"/>
    </source>
</evidence>
<feature type="transmembrane region" description="Helical" evidence="12">
    <location>
        <begin position="26"/>
        <end position="45"/>
    </location>
</feature>
<dbReference type="EMBL" id="PRKW01000006">
    <property type="protein sequence ID" value="PPB48139.1"/>
    <property type="molecule type" value="Genomic_DNA"/>
</dbReference>
<dbReference type="Pfam" id="PF08345">
    <property type="entry name" value="YscJ_FliF_C"/>
    <property type="match status" value="1"/>
</dbReference>
<keyword evidence="16" id="KW-1185">Reference proteome</keyword>
<reference evidence="15 16" key="1">
    <citation type="journal article" date="2014" name="Int. J. Syst. Evol. Microbiol.">
        <title>Arthrobacter pityocampae sp. nov., isolated from Thaumetopoea pityocampa (Lep., Thaumetopoeidae).</title>
        <authorList>
            <person name="Ince I.A."/>
            <person name="Demirbag Z."/>
            <person name="Kati H."/>
        </authorList>
    </citation>
    <scope>NUCLEOTIDE SEQUENCE [LARGE SCALE GENOMIC DNA]</scope>
    <source>
        <strain evidence="15 16">Tp2</strain>
    </source>
</reference>
<evidence type="ECO:0000256" key="3">
    <source>
        <dbReference type="ARBA" id="ARBA00007971"/>
    </source>
</evidence>
<proteinExistence type="inferred from homology"/>
<evidence type="ECO:0000259" key="14">
    <source>
        <dbReference type="Pfam" id="PF08345"/>
    </source>
</evidence>
<dbReference type="OrthoDB" id="9807026at2"/>
<protein>
    <recommendedName>
        <fullName evidence="9">Flagellar M-ring protein</fullName>
    </recommendedName>
</protein>
<dbReference type="PANTHER" id="PTHR30046">
    <property type="entry name" value="FLAGELLAR M-RING PROTEIN"/>
    <property type="match status" value="1"/>
</dbReference>
<evidence type="ECO:0000256" key="6">
    <source>
        <dbReference type="ARBA" id="ARBA00022989"/>
    </source>
</evidence>
<evidence type="ECO:0000313" key="15">
    <source>
        <dbReference type="EMBL" id="PPB48139.1"/>
    </source>
</evidence>
<comment type="subcellular location">
    <subcellularLocation>
        <location evidence="1 9">Bacterial flagellum basal body</location>
    </subcellularLocation>
    <subcellularLocation>
        <location evidence="2">Cell membrane</location>
        <topology evidence="2">Multi-pass membrane protein</topology>
    </subcellularLocation>
</comment>
<dbReference type="PIRSF" id="PIRSF004862">
    <property type="entry name" value="FliF"/>
    <property type="match status" value="1"/>
</dbReference>
<keyword evidence="10" id="KW-0175">Coiled coil</keyword>
<dbReference type="Proteomes" id="UP000239297">
    <property type="component" value="Unassembled WGS sequence"/>
</dbReference>
<evidence type="ECO:0000256" key="1">
    <source>
        <dbReference type="ARBA" id="ARBA00004117"/>
    </source>
</evidence>
<dbReference type="InterPro" id="IPR045851">
    <property type="entry name" value="AMP-bd_C_sf"/>
</dbReference>
<organism evidence="15 16">
    <name type="scientific">Arthrobacter pityocampae</name>
    <dbReference type="NCBI Taxonomy" id="547334"/>
    <lineage>
        <taxon>Bacteria</taxon>
        <taxon>Bacillati</taxon>
        <taxon>Actinomycetota</taxon>
        <taxon>Actinomycetes</taxon>
        <taxon>Micrococcales</taxon>
        <taxon>Micrococcaceae</taxon>
        <taxon>Arthrobacter</taxon>
    </lineage>
</organism>
<comment type="function">
    <text evidence="9">The M ring may be actively involved in energy transduction.</text>
</comment>
<gene>
    <name evidence="15" type="primary">fliF</name>
    <name evidence="15" type="ORF">C4K88_14245</name>
</gene>
<dbReference type="GO" id="GO:0003774">
    <property type="term" value="F:cytoskeletal motor activity"/>
    <property type="evidence" value="ECO:0007669"/>
    <property type="project" value="InterPro"/>
</dbReference>
<dbReference type="PRINTS" id="PR01009">
    <property type="entry name" value="FLGMRINGFLIF"/>
</dbReference>
<keyword evidence="15" id="KW-0966">Cell projection</keyword>
<keyword evidence="15" id="KW-0282">Flagellum</keyword>
<feature type="transmembrane region" description="Helical" evidence="12">
    <location>
        <begin position="424"/>
        <end position="446"/>
    </location>
</feature>
<keyword evidence="7 12" id="KW-0472">Membrane</keyword>
<dbReference type="InterPro" id="IPR000067">
    <property type="entry name" value="FlgMring_FliF"/>
</dbReference>
<dbReference type="InterPro" id="IPR006182">
    <property type="entry name" value="FliF_N_dom"/>
</dbReference>
<dbReference type="InterPro" id="IPR043427">
    <property type="entry name" value="YscJ/FliF"/>
</dbReference>
<evidence type="ECO:0000256" key="9">
    <source>
        <dbReference type="PIRNR" id="PIRNR004862"/>
    </source>
</evidence>
<evidence type="ECO:0000256" key="11">
    <source>
        <dbReference type="SAM" id="MobiDB-lite"/>
    </source>
</evidence>
<feature type="domain" description="Flagellar M-ring C-terminal" evidence="14">
    <location>
        <begin position="249"/>
        <end position="397"/>
    </location>
</feature>
<dbReference type="Gene3D" id="3.30.300.30">
    <property type="match status" value="1"/>
</dbReference>
<evidence type="ECO:0000256" key="2">
    <source>
        <dbReference type="ARBA" id="ARBA00004651"/>
    </source>
</evidence>
<keyword evidence="4" id="KW-1003">Cell membrane</keyword>
<keyword evidence="8 9" id="KW-0975">Bacterial flagellum</keyword>
<accession>A0A2S5IUB2</accession>
<evidence type="ECO:0000256" key="8">
    <source>
        <dbReference type="ARBA" id="ARBA00023143"/>
    </source>
</evidence>
<comment type="caution">
    <text evidence="15">The sequence shown here is derived from an EMBL/GenBank/DDBJ whole genome shotgun (WGS) entry which is preliminary data.</text>
</comment>
<evidence type="ECO:0000256" key="4">
    <source>
        <dbReference type="ARBA" id="ARBA00022475"/>
    </source>
</evidence>
<evidence type="ECO:0000256" key="12">
    <source>
        <dbReference type="SAM" id="Phobius"/>
    </source>
</evidence>
<feature type="region of interest" description="Disordered" evidence="11">
    <location>
        <begin position="271"/>
        <end position="297"/>
    </location>
</feature>
<sequence>MPTPLSTAATRLGDAVKSFTIAQRTIAIIGVAVLVLGGIALTSWLSKPSYTPLFSGLSGEDASTIVDQLQTDGVPYELTQGGGTILVPETAVYDQRIKAASAGLPSSSTGGYSLLDDMGVTSSEFQQSTTYKRALEGELAATVSAIDGVKAATVRLAVPEDTVFVAEQGKPTASVFVETNPGATLSSDQVQAITHLTSASIDRMDAADVAVIDSEGRVLSAVGVGATGGSDQQASDYEKRIQASVQAMLDRVVGVGNATVAVAADMKRESAERVEETFTTPEDAPALNESTSTEDYEGAGGAQAGVLGPDNIAVPEDGAKGDGTFNSVTSTRNNAVNKTTESTTVPSGGINRQTISVAVNRGATANMDVAALTAVVSSAAGVDTARGDVVTVEELPFSDAGANAAADALADAADAAAEQQRAELIRTLSIVAAILFVAIVALIIYARRSRRQRREPLDLGELQGVYPAIPAPSTPAIDPAVALLAPLEPVPNTTTIDVAAVQAALQAKTAESDLDRMRAEVEALATQDPAKTAELLRSMMDDRQSV</sequence>
<evidence type="ECO:0000256" key="10">
    <source>
        <dbReference type="SAM" id="Coils"/>
    </source>
</evidence>
<comment type="similarity">
    <text evidence="3 9">Belongs to the FliF family.</text>
</comment>